<feature type="compositionally biased region" description="Basic and acidic residues" evidence="1">
    <location>
        <begin position="1"/>
        <end position="14"/>
    </location>
</feature>
<evidence type="ECO:0000313" key="3">
    <source>
        <dbReference type="EMBL" id="NEU06386.1"/>
    </source>
</evidence>
<keyword evidence="2" id="KW-0472">Membrane</keyword>
<feature type="region of interest" description="Disordered" evidence="1">
    <location>
        <begin position="1"/>
        <end position="21"/>
    </location>
</feature>
<keyword evidence="4" id="KW-1185">Reference proteome</keyword>
<accession>A0A6M0H6M7</accession>
<dbReference type="RefSeq" id="WP_199870827.1">
    <property type="nucleotide sequence ID" value="NZ_JAAGPU010000043.1"/>
</dbReference>
<sequence>MDLKNNENDNKPLEEDMQLSNDASLDEFTESDDTIETIATNNENSEELQGEELQLNNNTFTDSITFKDALQSQLIDVLITASISILGTIVIDFILRIFKFYISDKFLFIVILFIPALILYNVLMTTMKNKMTLGQKLSNIHLTKNKN</sequence>
<keyword evidence="2" id="KW-1133">Transmembrane helix</keyword>
<dbReference type="EMBL" id="JAAGPU010000043">
    <property type="protein sequence ID" value="NEU06386.1"/>
    <property type="molecule type" value="Genomic_DNA"/>
</dbReference>
<proteinExistence type="predicted"/>
<gene>
    <name evidence="3" type="ORF">G3M99_16355</name>
</gene>
<evidence type="ECO:0008006" key="5">
    <source>
        <dbReference type="Google" id="ProtNLM"/>
    </source>
</evidence>
<evidence type="ECO:0000256" key="2">
    <source>
        <dbReference type="SAM" id="Phobius"/>
    </source>
</evidence>
<evidence type="ECO:0000313" key="4">
    <source>
        <dbReference type="Proteomes" id="UP000481872"/>
    </source>
</evidence>
<reference evidence="3 4" key="1">
    <citation type="submission" date="2020-02" db="EMBL/GenBank/DDBJ databases">
        <title>Genome assembly of a novel Clostridium senegalense strain.</title>
        <authorList>
            <person name="Gupta T.B."/>
            <person name="Jauregui R."/>
            <person name="Maclean P."/>
            <person name="Nawarathana A."/>
            <person name="Brightwell G."/>
        </authorList>
    </citation>
    <scope>NUCLEOTIDE SEQUENCE [LARGE SCALE GENOMIC DNA]</scope>
    <source>
        <strain evidence="3 4">AGRFS4</strain>
    </source>
</reference>
<protein>
    <recommendedName>
        <fullName evidence="5">RDD family protein</fullName>
    </recommendedName>
</protein>
<dbReference type="Proteomes" id="UP000481872">
    <property type="component" value="Unassembled WGS sequence"/>
</dbReference>
<evidence type="ECO:0000256" key="1">
    <source>
        <dbReference type="SAM" id="MobiDB-lite"/>
    </source>
</evidence>
<organism evidence="3 4">
    <name type="scientific">Clostridium senegalense</name>
    <dbReference type="NCBI Taxonomy" id="1465809"/>
    <lineage>
        <taxon>Bacteria</taxon>
        <taxon>Bacillati</taxon>
        <taxon>Bacillota</taxon>
        <taxon>Clostridia</taxon>
        <taxon>Eubacteriales</taxon>
        <taxon>Clostridiaceae</taxon>
        <taxon>Clostridium</taxon>
    </lineage>
</organism>
<comment type="caution">
    <text evidence="3">The sequence shown here is derived from an EMBL/GenBank/DDBJ whole genome shotgun (WGS) entry which is preliminary data.</text>
</comment>
<keyword evidence="2" id="KW-0812">Transmembrane</keyword>
<feature type="transmembrane region" description="Helical" evidence="2">
    <location>
        <begin position="106"/>
        <end position="123"/>
    </location>
</feature>
<feature type="transmembrane region" description="Helical" evidence="2">
    <location>
        <begin position="74"/>
        <end position="94"/>
    </location>
</feature>
<dbReference type="AlphaFoldDB" id="A0A6M0H6M7"/>
<name>A0A6M0H6M7_9CLOT</name>